<comment type="catalytic activity">
    <reaction evidence="8">
        <text>cytidine(34) in tRNA(Ile2) + L-lysine + ATP = lysidine(34) in tRNA(Ile2) + AMP + diphosphate + H(+)</text>
        <dbReference type="Rhea" id="RHEA:43744"/>
        <dbReference type="Rhea" id="RHEA-COMP:10625"/>
        <dbReference type="Rhea" id="RHEA-COMP:10670"/>
        <dbReference type="ChEBI" id="CHEBI:15378"/>
        <dbReference type="ChEBI" id="CHEBI:30616"/>
        <dbReference type="ChEBI" id="CHEBI:32551"/>
        <dbReference type="ChEBI" id="CHEBI:33019"/>
        <dbReference type="ChEBI" id="CHEBI:82748"/>
        <dbReference type="ChEBI" id="CHEBI:83665"/>
        <dbReference type="ChEBI" id="CHEBI:456215"/>
        <dbReference type="EC" id="6.3.4.19"/>
    </reaction>
</comment>
<keyword evidence="7" id="KW-0067">ATP-binding</keyword>
<protein>
    <recommendedName>
        <fullName evidence="2">tRNA(Ile)-lysidine synthetase</fullName>
        <ecNumber evidence="2">6.3.4.19</ecNumber>
    </recommendedName>
</protein>
<dbReference type="EnsemblProtists" id="EOD21091">
    <property type="protein sequence ID" value="EOD21091"/>
    <property type="gene ID" value="EMIHUDRAFT_241637"/>
</dbReference>
<dbReference type="HOGENOM" id="CLU_472120_0_0_1"/>
<evidence type="ECO:0000256" key="7">
    <source>
        <dbReference type="ARBA" id="ARBA00022840"/>
    </source>
</evidence>
<name>A0A0D3JC56_EMIH1</name>
<sequence length="529" mass="56895">MVFQALFVIVSSTSQRLSRALSAVAGGPVAELLLPRVHTALSRDIGATPGQRLVVSVSGGCDSVALLHLLLALQPRWRLRLHVLHFNHGLRPESGDEEAFVHALAERHSLPVHVRRLPAGWRESQPGGIQERSREWRRAESLALLDELDAAGPPQFSSADADFADEPGAASLVALAHHADDQAGAAVLGGGGTRRVSVTCLGVGRRRRNLRGMEWRAGRFVRPLLGVRKEELSAYLGALGEGWREDATNAEPTYKRNRIRLQLLPLLEELTGGGLLARLGAASEQSAQLREWLDQAHASNTPLQHPAPTPTARSNCPPSRRTPHTVGRLSLTRDALRREWVLELSGGWLLRRTGATVSIAGAEVAAAEPAEKGHVPLTASERDTTAVQASVAELAVGEAGVRLRHPAELAVRAGVAKGPRAELPPGALALRLGGLGSERELTLREWRRGDRFHPQGRRAPVSLSHFLRGLDVPLDERRRAPLLCLPNSSTVVAVCRPAHVGSGFEVAAPSPGAEAAAEEPCLWVQILDQ</sequence>
<reference evidence="12" key="1">
    <citation type="journal article" date="2013" name="Nature">
        <title>Pan genome of the phytoplankton Emiliania underpins its global distribution.</title>
        <authorList>
            <person name="Read B.A."/>
            <person name="Kegel J."/>
            <person name="Klute M.J."/>
            <person name="Kuo A."/>
            <person name="Lefebvre S.C."/>
            <person name="Maumus F."/>
            <person name="Mayer C."/>
            <person name="Miller J."/>
            <person name="Monier A."/>
            <person name="Salamov A."/>
            <person name="Young J."/>
            <person name="Aguilar M."/>
            <person name="Claverie J.M."/>
            <person name="Frickenhaus S."/>
            <person name="Gonzalez K."/>
            <person name="Herman E.K."/>
            <person name="Lin Y.C."/>
            <person name="Napier J."/>
            <person name="Ogata H."/>
            <person name="Sarno A.F."/>
            <person name="Shmutz J."/>
            <person name="Schroeder D."/>
            <person name="de Vargas C."/>
            <person name="Verret F."/>
            <person name="von Dassow P."/>
            <person name="Valentin K."/>
            <person name="Van de Peer Y."/>
            <person name="Wheeler G."/>
            <person name="Dacks J.B."/>
            <person name="Delwiche C.F."/>
            <person name="Dyhrman S.T."/>
            <person name="Glockner G."/>
            <person name="John U."/>
            <person name="Richards T."/>
            <person name="Worden A.Z."/>
            <person name="Zhang X."/>
            <person name="Grigoriev I.V."/>
            <person name="Allen A.E."/>
            <person name="Bidle K."/>
            <person name="Borodovsky M."/>
            <person name="Bowler C."/>
            <person name="Brownlee C."/>
            <person name="Cock J.M."/>
            <person name="Elias M."/>
            <person name="Gladyshev V.N."/>
            <person name="Groth M."/>
            <person name="Guda C."/>
            <person name="Hadaegh A."/>
            <person name="Iglesias-Rodriguez M.D."/>
            <person name="Jenkins J."/>
            <person name="Jones B.M."/>
            <person name="Lawson T."/>
            <person name="Leese F."/>
            <person name="Lindquist E."/>
            <person name="Lobanov A."/>
            <person name="Lomsadze A."/>
            <person name="Malik S.B."/>
            <person name="Marsh M.E."/>
            <person name="Mackinder L."/>
            <person name="Mock T."/>
            <person name="Mueller-Roeber B."/>
            <person name="Pagarete A."/>
            <person name="Parker M."/>
            <person name="Probert I."/>
            <person name="Quesneville H."/>
            <person name="Raines C."/>
            <person name="Rensing S.A."/>
            <person name="Riano-Pachon D.M."/>
            <person name="Richier S."/>
            <person name="Rokitta S."/>
            <person name="Shiraiwa Y."/>
            <person name="Soanes D.M."/>
            <person name="van der Giezen M."/>
            <person name="Wahlund T.M."/>
            <person name="Williams B."/>
            <person name="Wilson W."/>
            <person name="Wolfe G."/>
            <person name="Wurch L.L."/>
        </authorList>
    </citation>
    <scope>NUCLEOTIDE SEQUENCE</scope>
</reference>
<evidence type="ECO:0000256" key="8">
    <source>
        <dbReference type="ARBA" id="ARBA00048539"/>
    </source>
</evidence>
<dbReference type="SMART" id="SM00977">
    <property type="entry name" value="TilS_C"/>
    <property type="match status" value="1"/>
</dbReference>
<dbReference type="Pfam" id="PF11734">
    <property type="entry name" value="TilS_C"/>
    <property type="match status" value="1"/>
</dbReference>
<evidence type="ECO:0000256" key="9">
    <source>
        <dbReference type="SAM" id="MobiDB-lite"/>
    </source>
</evidence>
<evidence type="ECO:0000256" key="6">
    <source>
        <dbReference type="ARBA" id="ARBA00022741"/>
    </source>
</evidence>
<keyword evidence="12" id="KW-1185">Reference proteome</keyword>
<dbReference type="InterPro" id="IPR012094">
    <property type="entry name" value="tRNA_Ile_lys_synt"/>
</dbReference>
<evidence type="ECO:0000256" key="5">
    <source>
        <dbReference type="ARBA" id="ARBA00022694"/>
    </source>
</evidence>
<dbReference type="NCBIfam" id="TIGR02433">
    <property type="entry name" value="lysidine_TilS_C"/>
    <property type="match status" value="1"/>
</dbReference>
<evidence type="ECO:0000259" key="10">
    <source>
        <dbReference type="SMART" id="SM00977"/>
    </source>
</evidence>
<dbReference type="Pfam" id="PF01171">
    <property type="entry name" value="ATP_bind_3"/>
    <property type="match status" value="2"/>
</dbReference>
<dbReference type="InterPro" id="IPR012796">
    <property type="entry name" value="Lysidine-tRNA-synth_C"/>
</dbReference>
<feature type="domain" description="Lysidine-tRNA(Ile) synthetase C-terminal" evidence="10">
    <location>
        <begin position="441"/>
        <end position="508"/>
    </location>
</feature>
<feature type="region of interest" description="Disordered" evidence="9">
    <location>
        <begin position="300"/>
        <end position="326"/>
    </location>
</feature>
<dbReference type="GO" id="GO:0008033">
    <property type="term" value="P:tRNA processing"/>
    <property type="evidence" value="ECO:0007669"/>
    <property type="project" value="UniProtKB-KW"/>
</dbReference>
<dbReference type="SUPFAM" id="SSF52402">
    <property type="entry name" value="Adenine nucleotide alpha hydrolases-like"/>
    <property type="match status" value="1"/>
</dbReference>
<comment type="subcellular location">
    <subcellularLocation>
        <location evidence="1">Cytoplasm</location>
    </subcellularLocation>
</comment>
<dbReference type="Gene3D" id="3.40.50.620">
    <property type="entry name" value="HUPs"/>
    <property type="match status" value="1"/>
</dbReference>
<dbReference type="PaxDb" id="2903-EOD21091"/>
<evidence type="ECO:0000256" key="2">
    <source>
        <dbReference type="ARBA" id="ARBA00013267"/>
    </source>
</evidence>
<dbReference type="GeneID" id="17266664"/>
<dbReference type="SUPFAM" id="SSF56037">
    <property type="entry name" value="PheT/TilS domain"/>
    <property type="match status" value="1"/>
</dbReference>
<accession>A0A0D3JC56</accession>
<dbReference type="PANTHER" id="PTHR43033">
    <property type="entry name" value="TRNA(ILE)-LYSIDINE SYNTHASE-RELATED"/>
    <property type="match status" value="1"/>
</dbReference>
<evidence type="ECO:0000256" key="4">
    <source>
        <dbReference type="ARBA" id="ARBA00022598"/>
    </source>
</evidence>
<evidence type="ECO:0000313" key="12">
    <source>
        <dbReference type="Proteomes" id="UP000013827"/>
    </source>
</evidence>
<dbReference type="GO" id="GO:0005737">
    <property type="term" value="C:cytoplasm"/>
    <property type="evidence" value="ECO:0007669"/>
    <property type="project" value="UniProtKB-SubCell"/>
</dbReference>
<keyword evidence="4" id="KW-0436">Ligase</keyword>
<dbReference type="KEGG" id="ehx:EMIHUDRAFT_241637"/>
<keyword evidence="3" id="KW-0963">Cytoplasm</keyword>
<reference evidence="11" key="2">
    <citation type="submission" date="2024-10" db="UniProtKB">
        <authorList>
            <consortium name="EnsemblProtists"/>
        </authorList>
    </citation>
    <scope>IDENTIFICATION</scope>
</reference>
<organism evidence="11 12">
    <name type="scientific">Emiliania huxleyi (strain CCMP1516)</name>
    <dbReference type="NCBI Taxonomy" id="280463"/>
    <lineage>
        <taxon>Eukaryota</taxon>
        <taxon>Haptista</taxon>
        <taxon>Haptophyta</taxon>
        <taxon>Prymnesiophyceae</taxon>
        <taxon>Isochrysidales</taxon>
        <taxon>Noelaerhabdaceae</taxon>
        <taxon>Emiliania</taxon>
    </lineage>
</organism>
<dbReference type="GO" id="GO:0005524">
    <property type="term" value="F:ATP binding"/>
    <property type="evidence" value="ECO:0007669"/>
    <property type="project" value="UniProtKB-KW"/>
</dbReference>
<evidence type="ECO:0000256" key="1">
    <source>
        <dbReference type="ARBA" id="ARBA00004496"/>
    </source>
</evidence>
<proteinExistence type="inferred from homology"/>
<dbReference type="InterPro" id="IPR011063">
    <property type="entry name" value="TilS/TtcA_N"/>
</dbReference>
<dbReference type="AlphaFoldDB" id="A0A0D3JC56"/>
<keyword evidence="6" id="KW-0547">Nucleotide-binding</keyword>
<dbReference type="InterPro" id="IPR012795">
    <property type="entry name" value="tRNA_Ile_lys_synt_N"/>
</dbReference>
<dbReference type="InterPro" id="IPR014729">
    <property type="entry name" value="Rossmann-like_a/b/a_fold"/>
</dbReference>
<dbReference type="CDD" id="cd01992">
    <property type="entry name" value="TilS_N"/>
    <property type="match status" value="1"/>
</dbReference>
<dbReference type="PANTHER" id="PTHR43033:SF1">
    <property type="entry name" value="TRNA(ILE)-LYSIDINE SYNTHASE-RELATED"/>
    <property type="match status" value="1"/>
</dbReference>
<dbReference type="RefSeq" id="XP_005773520.1">
    <property type="nucleotide sequence ID" value="XM_005773463.1"/>
</dbReference>
<dbReference type="Proteomes" id="UP000013827">
    <property type="component" value="Unassembled WGS sequence"/>
</dbReference>
<evidence type="ECO:0000256" key="3">
    <source>
        <dbReference type="ARBA" id="ARBA00022490"/>
    </source>
</evidence>
<evidence type="ECO:0000313" key="11">
    <source>
        <dbReference type="EnsemblProtists" id="EOD21091"/>
    </source>
</evidence>
<dbReference type="EC" id="6.3.4.19" evidence="2"/>
<dbReference type="NCBIfam" id="TIGR02432">
    <property type="entry name" value="lysidine_TilS_N"/>
    <property type="match status" value="1"/>
</dbReference>
<dbReference type="HAMAP" id="MF_01161">
    <property type="entry name" value="tRNA_Ile_lys_synt"/>
    <property type="match status" value="1"/>
</dbReference>
<keyword evidence="5" id="KW-0819">tRNA processing</keyword>
<dbReference type="GO" id="GO:0032267">
    <property type="term" value="F:tRNA(Ile)-lysidine synthase activity"/>
    <property type="evidence" value="ECO:0007669"/>
    <property type="project" value="UniProtKB-EC"/>
</dbReference>